<evidence type="ECO:0000313" key="2">
    <source>
        <dbReference type="Proteomes" id="UP000634136"/>
    </source>
</evidence>
<accession>A0A834TJ85</accession>
<sequence length="19" mass="1965">MARENSGSGKHGPGRVLPD</sequence>
<dbReference type="AlphaFoldDB" id="A0A834TJ85"/>
<dbReference type="Proteomes" id="UP000634136">
    <property type="component" value="Unassembled WGS sequence"/>
</dbReference>
<reference evidence="1" key="1">
    <citation type="submission" date="2020-09" db="EMBL/GenBank/DDBJ databases">
        <title>Genome-Enabled Discovery of Anthraquinone Biosynthesis in Senna tora.</title>
        <authorList>
            <person name="Kang S.-H."/>
            <person name="Pandey R.P."/>
            <person name="Lee C.-M."/>
            <person name="Sim J.-S."/>
            <person name="Jeong J.-T."/>
            <person name="Choi B.-S."/>
            <person name="Jung M."/>
            <person name="Ginzburg D."/>
            <person name="Zhao K."/>
            <person name="Won S.Y."/>
            <person name="Oh T.-J."/>
            <person name="Yu Y."/>
            <person name="Kim N.-H."/>
            <person name="Lee O.R."/>
            <person name="Lee T.-H."/>
            <person name="Bashyal P."/>
            <person name="Kim T.-S."/>
            <person name="Lee W.-H."/>
            <person name="Kawkins C."/>
            <person name="Kim C.-K."/>
            <person name="Kim J.S."/>
            <person name="Ahn B.O."/>
            <person name="Rhee S.Y."/>
            <person name="Sohng J.K."/>
        </authorList>
    </citation>
    <scope>NUCLEOTIDE SEQUENCE</scope>
    <source>
        <tissue evidence="1">Leaf</tissue>
    </source>
</reference>
<evidence type="ECO:0000313" key="1">
    <source>
        <dbReference type="EMBL" id="KAF7822114.1"/>
    </source>
</evidence>
<comment type="caution">
    <text evidence="1">The sequence shown here is derived from an EMBL/GenBank/DDBJ whole genome shotgun (WGS) entry which is preliminary data.</text>
</comment>
<proteinExistence type="predicted"/>
<keyword evidence="2" id="KW-1185">Reference proteome</keyword>
<gene>
    <name evidence="1" type="ORF">G2W53_027569</name>
</gene>
<organism evidence="1 2">
    <name type="scientific">Senna tora</name>
    <dbReference type="NCBI Taxonomy" id="362788"/>
    <lineage>
        <taxon>Eukaryota</taxon>
        <taxon>Viridiplantae</taxon>
        <taxon>Streptophyta</taxon>
        <taxon>Embryophyta</taxon>
        <taxon>Tracheophyta</taxon>
        <taxon>Spermatophyta</taxon>
        <taxon>Magnoliopsida</taxon>
        <taxon>eudicotyledons</taxon>
        <taxon>Gunneridae</taxon>
        <taxon>Pentapetalae</taxon>
        <taxon>rosids</taxon>
        <taxon>fabids</taxon>
        <taxon>Fabales</taxon>
        <taxon>Fabaceae</taxon>
        <taxon>Caesalpinioideae</taxon>
        <taxon>Cassia clade</taxon>
        <taxon>Senna</taxon>
    </lineage>
</organism>
<protein>
    <submittedName>
        <fullName evidence="1">Uncharacterized protein</fullName>
    </submittedName>
</protein>
<dbReference type="EMBL" id="JAAIUW010000008">
    <property type="protein sequence ID" value="KAF7822114.1"/>
    <property type="molecule type" value="Genomic_DNA"/>
</dbReference>
<name>A0A834TJ85_9FABA</name>